<name>A0A5M6I7Z8_9PROT</name>
<dbReference type="OrthoDB" id="9800231at2"/>
<gene>
    <name evidence="3" type="ORF">F1188_16500</name>
</gene>
<evidence type="ECO:0000259" key="2">
    <source>
        <dbReference type="Pfam" id="PF08241"/>
    </source>
</evidence>
<dbReference type="AlphaFoldDB" id="A0A5M6I7Z8"/>
<comment type="caution">
    <text evidence="3">The sequence shown here is derived from an EMBL/GenBank/DDBJ whole genome shotgun (WGS) entry which is preliminary data.</text>
</comment>
<reference evidence="3 4" key="1">
    <citation type="submission" date="2019-09" db="EMBL/GenBank/DDBJ databases">
        <title>Genome sequence of Roseospira marina, one of the more divergent members of the non-sulfur purple photosynthetic bacterial family, the Rhodospirillaceae.</title>
        <authorList>
            <person name="Meyer T."/>
            <person name="Kyndt J."/>
        </authorList>
    </citation>
    <scope>NUCLEOTIDE SEQUENCE [LARGE SCALE GENOMIC DNA]</scope>
    <source>
        <strain evidence="3 4">DSM 15113</strain>
    </source>
</reference>
<dbReference type="InterPro" id="IPR029063">
    <property type="entry name" value="SAM-dependent_MTases_sf"/>
</dbReference>
<dbReference type="SUPFAM" id="SSF53335">
    <property type="entry name" value="S-adenosyl-L-methionine-dependent methyltransferases"/>
    <property type="match status" value="1"/>
</dbReference>
<evidence type="ECO:0000313" key="3">
    <source>
        <dbReference type="EMBL" id="KAA5604293.1"/>
    </source>
</evidence>
<dbReference type="Proteomes" id="UP000324065">
    <property type="component" value="Unassembled WGS sequence"/>
</dbReference>
<keyword evidence="3" id="KW-0489">Methyltransferase</keyword>
<evidence type="ECO:0000256" key="1">
    <source>
        <dbReference type="SAM" id="MobiDB-lite"/>
    </source>
</evidence>
<keyword evidence="3" id="KW-0808">Transferase</keyword>
<protein>
    <submittedName>
        <fullName evidence="3">Class I SAM-dependent methyltransferase</fullName>
    </submittedName>
</protein>
<feature type="domain" description="Methyltransferase type 11" evidence="2">
    <location>
        <begin position="44"/>
        <end position="130"/>
    </location>
</feature>
<dbReference type="Gene3D" id="3.40.50.150">
    <property type="entry name" value="Vaccinia Virus protein VP39"/>
    <property type="match status" value="1"/>
</dbReference>
<keyword evidence="4" id="KW-1185">Reference proteome</keyword>
<feature type="compositionally biased region" description="Pro residues" evidence="1">
    <location>
        <begin position="253"/>
        <end position="264"/>
    </location>
</feature>
<evidence type="ECO:0000313" key="4">
    <source>
        <dbReference type="Proteomes" id="UP000324065"/>
    </source>
</evidence>
<proteinExistence type="predicted"/>
<dbReference type="GO" id="GO:0032259">
    <property type="term" value="P:methylation"/>
    <property type="evidence" value="ECO:0007669"/>
    <property type="project" value="UniProtKB-KW"/>
</dbReference>
<dbReference type="RefSeq" id="WP_150063550.1">
    <property type="nucleotide sequence ID" value="NZ_JACHII010000018.1"/>
</dbReference>
<dbReference type="Pfam" id="PF08241">
    <property type="entry name" value="Methyltransf_11"/>
    <property type="match status" value="1"/>
</dbReference>
<dbReference type="GO" id="GO:0008757">
    <property type="term" value="F:S-adenosylmethionine-dependent methyltransferase activity"/>
    <property type="evidence" value="ECO:0007669"/>
    <property type="project" value="InterPro"/>
</dbReference>
<dbReference type="InterPro" id="IPR013216">
    <property type="entry name" value="Methyltransf_11"/>
</dbReference>
<feature type="region of interest" description="Disordered" evidence="1">
    <location>
        <begin position="240"/>
        <end position="264"/>
    </location>
</feature>
<sequence>MRADVIDLRDFYASPLGELARRQISRHVRALWPNVRGERILGLGFAGPYLDVFAEEAERTLAVMPPSQGIMRWPAQGTNRAVLADETELPFPDCSIDRILLVHGLEGLEQTTAAFRELWRVLTDAGRLLIVVPNRRGLWSRLERSPFACGRPYSSGQLEAVLRANLFAPEARGATLLTPPFQSAMVQSLAPVIERIGSRWCPGVAGVLVTEAGKQIHALPLSRELRPARSRESVVALPGLRPGAVAAQRRTEPPPMAQPPRPVR</sequence>
<accession>A0A5M6I7Z8</accession>
<dbReference type="EMBL" id="VWPJ01000019">
    <property type="protein sequence ID" value="KAA5604293.1"/>
    <property type="molecule type" value="Genomic_DNA"/>
</dbReference>
<organism evidence="3 4">
    <name type="scientific">Roseospira marina</name>
    <dbReference type="NCBI Taxonomy" id="140057"/>
    <lineage>
        <taxon>Bacteria</taxon>
        <taxon>Pseudomonadati</taxon>
        <taxon>Pseudomonadota</taxon>
        <taxon>Alphaproteobacteria</taxon>
        <taxon>Rhodospirillales</taxon>
        <taxon>Rhodospirillaceae</taxon>
        <taxon>Roseospira</taxon>
    </lineage>
</organism>